<dbReference type="InterPro" id="IPR009057">
    <property type="entry name" value="Homeodomain-like_sf"/>
</dbReference>
<reference evidence="5" key="1">
    <citation type="submission" date="2022-09" db="EMBL/GenBank/DDBJ databases">
        <title>Tahibacter sp. nov., isolated from a fresh water.</title>
        <authorList>
            <person name="Baek J.H."/>
            <person name="Lee J.K."/>
            <person name="Kim J.M."/>
            <person name="Jeon C.O."/>
        </authorList>
    </citation>
    <scope>NUCLEOTIDE SEQUENCE</scope>
    <source>
        <strain evidence="5">W38</strain>
    </source>
</reference>
<evidence type="ECO:0000256" key="1">
    <source>
        <dbReference type="ARBA" id="ARBA00023015"/>
    </source>
</evidence>
<accession>A0ABY6BL94</accession>
<organism evidence="5 6">
    <name type="scientific">Tahibacter amnicola</name>
    <dbReference type="NCBI Taxonomy" id="2976241"/>
    <lineage>
        <taxon>Bacteria</taxon>
        <taxon>Pseudomonadati</taxon>
        <taxon>Pseudomonadota</taxon>
        <taxon>Gammaproteobacteria</taxon>
        <taxon>Lysobacterales</taxon>
        <taxon>Rhodanobacteraceae</taxon>
        <taxon>Tahibacter</taxon>
    </lineage>
</organism>
<keyword evidence="3" id="KW-0804">Transcription</keyword>
<evidence type="ECO:0000313" key="5">
    <source>
        <dbReference type="EMBL" id="UXI70539.1"/>
    </source>
</evidence>
<dbReference type="PANTHER" id="PTHR46796">
    <property type="entry name" value="HTH-TYPE TRANSCRIPTIONAL ACTIVATOR RHAS-RELATED"/>
    <property type="match status" value="1"/>
</dbReference>
<dbReference type="Proteomes" id="UP001064632">
    <property type="component" value="Chromosome"/>
</dbReference>
<dbReference type="Gene3D" id="3.40.50.880">
    <property type="match status" value="1"/>
</dbReference>
<dbReference type="PROSITE" id="PS01124">
    <property type="entry name" value="HTH_ARAC_FAMILY_2"/>
    <property type="match status" value="1"/>
</dbReference>
<dbReference type="RefSeq" id="WP_261697487.1">
    <property type="nucleotide sequence ID" value="NZ_CP104694.1"/>
</dbReference>
<evidence type="ECO:0000256" key="3">
    <source>
        <dbReference type="ARBA" id="ARBA00023163"/>
    </source>
</evidence>
<protein>
    <submittedName>
        <fullName evidence="5">Helix-turn-helix domain-containing protein</fullName>
    </submittedName>
</protein>
<dbReference type="InterPro" id="IPR050204">
    <property type="entry name" value="AraC_XylS_family_regulators"/>
</dbReference>
<evidence type="ECO:0000256" key="2">
    <source>
        <dbReference type="ARBA" id="ARBA00023125"/>
    </source>
</evidence>
<dbReference type="InterPro" id="IPR002818">
    <property type="entry name" value="DJ-1/PfpI"/>
</dbReference>
<dbReference type="SUPFAM" id="SSF46689">
    <property type="entry name" value="Homeodomain-like"/>
    <property type="match status" value="1"/>
</dbReference>
<dbReference type="Pfam" id="PF01965">
    <property type="entry name" value="DJ-1_PfpI"/>
    <property type="match status" value="1"/>
</dbReference>
<name>A0ABY6BL94_9GAMM</name>
<dbReference type="SMART" id="SM00342">
    <property type="entry name" value="HTH_ARAC"/>
    <property type="match status" value="1"/>
</dbReference>
<sequence>MRDFTVLVMPGAFASSVAATLDMLDAAARLAPRLQHAPPRWRVVSPGGGRIALRGGLMLETARMTRRPRRDRSVWVIPGLGEEDPEALIRRLDADDARAAARAIRCHVAQHGEVAAACSAVYLLHAATVLDHRRVTTSWWLASTLQQRATSCTVDADRMVCVDGPICTAGAAFAQSDLMLHLLRTRFGTPLADAVGKVLLIDARQAQAPYAIPSLLASGNALVRRLTERIETGLPALPSMAQLAREQAMSVRTLSRHVRAATGKAPLALVQSIRLSRARHLIETSRLSIDAIAAQVGYEDATALRRLMRKAAGASPRQFRCALHRE</sequence>
<keyword evidence="6" id="KW-1185">Reference proteome</keyword>
<dbReference type="InterPro" id="IPR029062">
    <property type="entry name" value="Class_I_gatase-like"/>
</dbReference>
<dbReference type="EMBL" id="CP104694">
    <property type="protein sequence ID" value="UXI70539.1"/>
    <property type="molecule type" value="Genomic_DNA"/>
</dbReference>
<feature type="domain" description="HTH araC/xylS-type" evidence="4">
    <location>
        <begin position="224"/>
        <end position="322"/>
    </location>
</feature>
<gene>
    <name evidence="5" type="ORF">N4264_13135</name>
</gene>
<keyword evidence="2" id="KW-0238">DNA-binding</keyword>
<evidence type="ECO:0000313" key="6">
    <source>
        <dbReference type="Proteomes" id="UP001064632"/>
    </source>
</evidence>
<evidence type="ECO:0000259" key="4">
    <source>
        <dbReference type="PROSITE" id="PS01124"/>
    </source>
</evidence>
<dbReference type="SUPFAM" id="SSF52317">
    <property type="entry name" value="Class I glutamine amidotransferase-like"/>
    <property type="match status" value="1"/>
</dbReference>
<dbReference type="Gene3D" id="1.10.10.60">
    <property type="entry name" value="Homeodomain-like"/>
    <property type="match status" value="1"/>
</dbReference>
<keyword evidence="1" id="KW-0805">Transcription regulation</keyword>
<dbReference type="Pfam" id="PF12833">
    <property type="entry name" value="HTH_18"/>
    <property type="match status" value="1"/>
</dbReference>
<dbReference type="InterPro" id="IPR018060">
    <property type="entry name" value="HTH_AraC"/>
</dbReference>
<proteinExistence type="predicted"/>